<dbReference type="InterPro" id="IPR043519">
    <property type="entry name" value="NT_sf"/>
</dbReference>
<dbReference type="AlphaFoldDB" id="A0A2T9WQX9"/>
<feature type="domain" description="Polymerase beta nucleotidyltransferase" evidence="2">
    <location>
        <begin position="149"/>
        <end position="225"/>
    </location>
</feature>
<proteinExistence type="predicted"/>
<reference evidence="3 4" key="1">
    <citation type="journal article" date="2015" name="Appl. Environ. Microbiol.">
        <title>Nanoarchaeota, Their Sulfolobales Host, and Nanoarchaeota Virus Distribution across Yellowstone National Park Hot Springs.</title>
        <authorList>
            <person name="Munson-McGee J.H."/>
            <person name="Field E.K."/>
            <person name="Bateson M."/>
            <person name="Rooney C."/>
            <person name="Stepanauskas R."/>
            <person name="Young M.J."/>
        </authorList>
    </citation>
    <scope>NUCLEOTIDE SEQUENCE [LARGE SCALE GENOMIC DNA]</scope>
    <source>
        <strain evidence="3">SCGC AB-777_O03</strain>
    </source>
</reference>
<gene>
    <name evidence="3" type="ORF">DDW05_02980</name>
</gene>
<organism evidence="3 4">
    <name type="scientific">Nanobsidianus stetteri</name>
    <dbReference type="NCBI Taxonomy" id="1294122"/>
    <lineage>
        <taxon>Archaea</taxon>
        <taxon>Nanobdellota</taxon>
        <taxon>Candidatus Nanoarchaeia</taxon>
        <taxon>Nanoarchaeales</taxon>
        <taxon>Nanopusillaceae</taxon>
        <taxon>Candidatus Nanobsidianus</taxon>
    </lineage>
</organism>
<evidence type="ECO:0000313" key="4">
    <source>
        <dbReference type="Proteomes" id="UP000245908"/>
    </source>
</evidence>
<comment type="caution">
    <text evidence="3">The sequence shown here is derived from an EMBL/GenBank/DDBJ whole genome shotgun (WGS) entry which is preliminary data.</text>
</comment>
<sequence>MADLKDDILNSEYKDRVLGIMEFKEKNENIMNLLKELIYYSSIMVRDDLFEKYKREIEVYKHWIIILSDFDLSSEEKIKLKASFLEKYLQKIKNEKLDIWLHVLLIEDIRNIAMDSRFELLDLLAIGNVIYDKGIFEIFRLTSVHKKLIIDILQKYVVAYVLAGSQVKGRSVESSDVDIYVVIDDTDVKQHTFEELKIKLMDLILNKAMEAKILVNSKKDLHPQVYTLTEFWLAMSESNPVIITFLRDGIPLYDRGMFIAWKQLLLKGIIKPSQEAANKYMTAAENALKEARNKLKNIINNLIIEDLAVAMVTSAQAVIMDSGLLPGDPKETPEMLKQLFVDKGILSMEYVNMLSEVWKMRKDFEHGKVNEYKYEDLMNVFEKAEKFISEMKNLKQIIDKENEKKIIDNYILIYEELKTKFQDLFNVEYKNYVKEKMPIEYNGLENLENDIKNYKEKKYDIIEMEKLKESLLYHIRNIRNLIEDKREEILLRFKYSIIDKEKNKNYDLYLSKSKLYIVTENGIDIYDYNGNKIGTFNDPKYREEMIKDISKDGLNYLDNNVISALNKIFKDYYISK</sequence>
<name>A0A2T9WQX9_NANST</name>
<dbReference type="Gene3D" id="1.20.120.330">
    <property type="entry name" value="Nucleotidyltransferases domain 2"/>
    <property type="match status" value="1"/>
</dbReference>
<accession>A0A2T9WQX9</accession>
<protein>
    <recommendedName>
        <fullName evidence="2">Polymerase beta nucleotidyltransferase domain-containing protein</fullName>
    </recommendedName>
</protein>
<dbReference type="InterPro" id="IPR041633">
    <property type="entry name" value="Polbeta"/>
</dbReference>
<keyword evidence="1" id="KW-0175">Coiled coil</keyword>
<evidence type="ECO:0000313" key="3">
    <source>
        <dbReference type="EMBL" id="PVU70225.1"/>
    </source>
</evidence>
<evidence type="ECO:0000259" key="2">
    <source>
        <dbReference type="Pfam" id="PF18765"/>
    </source>
</evidence>
<feature type="coiled-coil region" evidence="1">
    <location>
        <begin position="274"/>
        <end position="305"/>
    </location>
</feature>
<dbReference type="Gene3D" id="3.30.460.10">
    <property type="entry name" value="Beta Polymerase, domain 2"/>
    <property type="match status" value="1"/>
</dbReference>
<dbReference type="Pfam" id="PF18765">
    <property type="entry name" value="Polbeta"/>
    <property type="match status" value="1"/>
</dbReference>
<dbReference type="Proteomes" id="UP000245908">
    <property type="component" value="Unassembled WGS sequence"/>
</dbReference>
<evidence type="ECO:0000256" key="1">
    <source>
        <dbReference type="SAM" id="Coils"/>
    </source>
</evidence>
<dbReference type="SUPFAM" id="SSF81301">
    <property type="entry name" value="Nucleotidyltransferase"/>
    <property type="match status" value="1"/>
</dbReference>
<dbReference type="EMBL" id="QEFH01000030">
    <property type="protein sequence ID" value="PVU70225.1"/>
    <property type="molecule type" value="Genomic_DNA"/>
</dbReference>